<protein>
    <submittedName>
        <fullName evidence="1">Uncharacterized protein</fullName>
    </submittedName>
</protein>
<keyword evidence="2" id="KW-1185">Reference proteome</keyword>
<sequence length="592" mass="64817">MPPNSVTSNDGTSWTFNGIDIHPPSNGNRMAMGLEFSSLFTTSPPAGTAGSQNQSPGRPKSPLWDVNWNNGSNTTHTNLTQQSNVAVPQPAFGGASSGLEFALPNLAGVATPHVQDFERERRGAAAWIAPPQAPAGLPASNANGPIHPPASNANRDAPEQGSTNPIPPKPAENPLTPAVQPGTLSWAQRNPGFPVQPARKRVPQNRSAEEKAASAQRQQVRQEEKDALQTIRNRFNDFVDKLVHELIEDHSWTEPQARAYLHYQAGGLTQRRAVSIRNAVASEVAEKANAGLPPGKKLGVNQLQPLINKAMEDLTEEEKALKKKSLEEKREFRDVGIRATNNAASADIQASMTLMEPTFLNMCMRTGGRGFVVIVPGHGHDTIMPGLIMSPGMELFFREVLKVAPMDFVRLVECYCISKNNAPRLTVETCESMIKECRDMIRDGLRQLTGESGLEMEYKKYEELIVGKYHVEIEGWPKPHVPFDSPTHISNAATARLLRDALLAKKCQWKRQSPQRRAEWVAALEPKESQRKKRSDAGVPRGPNARSANASSSAKSASSTNTSNKRRKVSQKVPPSLSRAIIDNSDEEYDAN</sequence>
<proteinExistence type="predicted"/>
<dbReference type="Proteomes" id="UP000308600">
    <property type="component" value="Unassembled WGS sequence"/>
</dbReference>
<evidence type="ECO:0000313" key="1">
    <source>
        <dbReference type="EMBL" id="TFK59393.1"/>
    </source>
</evidence>
<accession>A0ACD3A0L4</accession>
<gene>
    <name evidence="1" type="ORF">BDN72DRAFT_905884</name>
</gene>
<organism evidence="1 2">
    <name type="scientific">Pluteus cervinus</name>
    <dbReference type="NCBI Taxonomy" id="181527"/>
    <lineage>
        <taxon>Eukaryota</taxon>
        <taxon>Fungi</taxon>
        <taxon>Dikarya</taxon>
        <taxon>Basidiomycota</taxon>
        <taxon>Agaricomycotina</taxon>
        <taxon>Agaricomycetes</taxon>
        <taxon>Agaricomycetidae</taxon>
        <taxon>Agaricales</taxon>
        <taxon>Pluteineae</taxon>
        <taxon>Pluteaceae</taxon>
        <taxon>Pluteus</taxon>
    </lineage>
</organism>
<name>A0ACD3A0L4_9AGAR</name>
<evidence type="ECO:0000313" key="2">
    <source>
        <dbReference type="Proteomes" id="UP000308600"/>
    </source>
</evidence>
<dbReference type="EMBL" id="ML208991">
    <property type="protein sequence ID" value="TFK59393.1"/>
    <property type="molecule type" value="Genomic_DNA"/>
</dbReference>
<reference evidence="1 2" key="1">
    <citation type="journal article" date="2019" name="Nat. Ecol. Evol.">
        <title>Megaphylogeny resolves global patterns of mushroom evolution.</title>
        <authorList>
            <person name="Varga T."/>
            <person name="Krizsan K."/>
            <person name="Foldi C."/>
            <person name="Dima B."/>
            <person name="Sanchez-Garcia M."/>
            <person name="Sanchez-Ramirez S."/>
            <person name="Szollosi G.J."/>
            <person name="Szarkandi J.G."/>
            <person name="Papp V."/>
            <person name="Albert L."/>
            <person name="Andreopoulos W."/>
            <person name="Angelini C."/>
            <person name="Antonin V."/>
            <person name="Barry K.W."/>
            <person name="Bougher N.L."/>
            <person name="Buchanan P."/>
            <person name="Buyck B."/>
            <person name="Bense V."/>
            <person name="Catcheside P."/>
            <person name="Chovatia M."/>
            <person name="Cooper J."/>
            <person name="Damon W."/>
            <person name="Desjardin D."/>
            <person name="Finy P."/>
            <person name="Geml J."/>
            <person name="Haridas S."/>
            <person name="Hughes K."/>
            <person name="Justo A."/>
            <person name="Karasinski D."/>
            <person name="Kautmanova I."/>
            <person name="Kiss B."/>
            <person name="Kocsube S."/>
            <person name="Kotiranta H."/>
            <person name="LaButti K.M."/>
            <person name="Lechner B.E."/>
            <person name="Liimatainen K."/>
            <person name="Lipzen A."/>
            <person name="Lukacs Z."/>
            <person name="Mihaltcheva S."/>
            <person name="Morgado L.N."/>
            <person name="Niskanen T."/>
            <person name="Noordeloos M.E."/>
            <person name="Ohm R.A."/>
            <person name="Ortiz-Santana B."/>
            <person name="Ovrebo C."/>
            <person name="Racz N."/>
            <person name="Riley R."/>
            <person name="Savchenko A."/>
            <person name="Shiryaev A."/>
            <person name="Soop K."/>
            <person name="Spirin V."/>
            <person name="Szebenyi C."/>
            <person name="Tomsovsky M."/>
            <person name="Tulloss R.E."/>
            <person name="Uehling J."/>
            <person name="Grigoriev I.V."/>
            <person name="Vagvolgyi C."/>
            <person name="Papp T."/>
            <person name="Martin F.M."/>
            <person name="Miettinen O."/>
            <person name="Hibbett D.S."/>
            <person name="Nagy L.G."/>
        </authorList>
    </citation>
    <scope>NUCLEOTIDE SEQUENCE [LARGE SCALE GENOMIC DNA]</scope>
    <source>
        <strain evidence="1 2">NL-1719</strain>
    </source>
</reference>